<reference evidence="2" key="1">
    <citation type="submission" date="2021-06" db="EMBL/GenBank/DDBJ databases">
        <title>Updating the genus Pseudomonas: Description of 43 new species and partition of the Pseudomonas putida group.</title>
        <authorList>
            <person name="Girard L."/>
            <person name="Lood C."/>
            <person name="Vandamme P."/>
            <person name="Rokni-Zadeh H."/>
            <person name="Van Noort V."/>
            <person name="Hofte M."/>
            <person name="Lavigne R."/>
            <person name="De Mot R."/>
        </authorList>
    </citation>
    <scope>NUCLEOTIDE SEQUENCE</scope>
    <source>
        <strain evidence="2">SWRI74</strain>
    </source>
</reference>
<organism evidence="2 3">
    <name type="scientific">Pseudomonas azerbaijanoccidentalis</name>
    <dbReference type="NCBI Taxonomy" id="2842347"/>
    <lineage>
        <taxon>Bacteria</taxon>
        <taxon>Pseudomonadati</taxon>
        <taxon>Pseudomonadota</taxon>
        <taxon>Gammaproteobacteria</taxon>
        <taxon>Pseudomonadales</taxon>
        <taxon>Pseudomonadaceae</taxon>
        <taxon>Pseudomonas</taxon>
    </lineage>
</organism>
<evidence type="ECO:0000313" key="2">
    <source>
        <dbReference type="EMBL" id="MBV4519336.1"/>
    </source>
</evidence>
<dbReference type="EMBL" id="JAHSTU010000001">
    <property type="protein sequence ID" value="MBV4519336.1"/>
    <property type="molecule type" value="Genomic_DNA"/>
</dbReference>
<feature type="transmembrane region" description="Helical" evidence="1">
    <location>
        <begin position="6"/>
        <end position="31"/>
    </location>
</feature>
<keyword evidence="1" id="KW-0472">Membrane</keyword>
<feature type="transmembrane region" description="Helical" evidence="1">
    <location>
        <begin position="51"/>
        <end position="77"/>
    </location>
</feature>
<evidence type="ECO:0000256" key="1">
    <source>
        <dbReference type="SAM" id="Phobius"/>
    </source>
</evidence>
<sequence length="124" mass="14244">MSQEQLSLISLILFVPFILTTVWIFLMVHIYTDKAERLLPNSRLVKDNKKLFSHMGLLGKATSNGVISYILLMPKLIAKKGLVDVTEVHNFPRKLKLILILSWGSNSFFFFALIALNVYRRHVV</sequence>
<evidence type="ECO:0000313" key="3">
    <source>
        <dbReference type="Proteomes" id="UP001049200"/>
    </source>
</evidence>
<keyword evidence="3" id="KW-1185">Reference proteome</keyword>
<proteinExistence type="predicted"/>
<dbReference type="RefSeq" id="WP_150702492.1">
    <property type="nucleotide sequence ID" value="NZ_JAHSTU010000001.1"/>
</dbReference>
<comment type="caution">
    <text evidence="2">The sequence shown here is derived from an EMBL/GenBank/DDBJ whole genome shotgun (WGS) entry which is preliminary data.</text>
</comment>
<keyword evidence="1" id="KW-0812">Transmembrane</keyword>
<name>A0ABS6QLJ9_9PSED</name>
<dbReference type="Proteomes" id="UP001049200">
    <property type="component" value="Unassembled WGS sequence"/>
</dbReference>
<protein>
    <submittedName>
        <fullName evidence="2">Uncharacterized protein</fullName>
    </submittedName>
</protein>
<keyword evidence="1" id="KW-1133">Transmembrane helix</keyword>
<accession>A0ABS6QLJ9</accession>
<gene>
    <name evidence="2" type="ORF">KVG88_04625</name>
</gene>
<feature type="transmembrane region" description="Helical" evidence="1">
    <location>
        <begin position="97"/>
        <end position="119"/>
    </location>
</feature>